<name>A0ABT2B544_9ACTN</name>
<proteinExistence type="predicted"/>
<dbReference type="RefSeq" id="WP_258780116.1">
    <property type="nucleotide sequence ID" value="NZ_JANUGP010000016.1"/>
</dbReference>
<organism evidence="1 2">
    <name type="scientific">Streptomyces pyxinicus</name>
    <dbReference type="NCBI Taxonomy" id="2970331"/>
    <lineage>
        <taxon>Bacteria</taxon>
        <taxon>Bacillati</taxon>
        <taxon>Actinomycetota</taxon>
        <taxon>Actinomycetes</taxon>
        <taxon>Kitasatosporales</taxon>
        <taxon>Streptomycetaceae</taxon>
        <taxon>Streptomyces</taxon>
    </lineage>
</organism>
<evidence type="ECO:0000313" key="2">
    <source>
        <dbReference type="Proteomes" id="UP001205612"/>
    </source>
</evidence>
<comment type="caution">
    <text evidence="1">The sequence shown here is derived from an EMBL/GenBank/DDBJ whole genome shotgun (WGS) entry which is preliminary data.</text>
</comment>
<reference evidence="1 2" key="1">
    <citation type="submission" date="2022-08" db="EMBL/GenBank/DDBJ databases">
        <authorList>
            <person name="Somphong A."/>
            <person name="Phongsopitanun W."/>
        </authorList>
    </citation>
    <scope>NUCLEOTIDE SEQUENCE [LARGE SCALE GENOMIC DNA]</scope>
    <source>
        <strain evidence="1 2">LP11</strain>
    </source>
</reference>
<evidence type="ECO:0000313" key="1">
    <source>
        <dbReference type="EMBL" id="MCS0603629.1"/>
    </source>
</evidence>
<accession>A0ABT2B544</accession>
<protein>
    <submittedName>
        <fullName evidence="1">Uncharacterized protein</fullName>
    </submittedName>
</protein>
<sequence length="202" mass="21212">MAERATWTTQEFGTSHAGAVGVLLADGTVPGAVFFDAGSGAGGERVTEWSVYDGRDGYGPRAAALRAVCSCGWAGVKHPLAWEEIGEEELAIAGAGVADTCMQDWDTHAAEVDTSAVALPQSVTGLLDQLENEIEKLTKTSPLAAVRAARQLEVSAVQVGYWAARDARKEATPAQAAAALGLSEDAARNLLARFGRWSPYLH</sequence>
<keyword evidence="2" id="KW-1185">Reference proteome</keyword>
<gene>
    <name evidence="1" type="ORF">NX794_20775</name>
</gene>
<dbReference type="EMBL" id="JANUGP010000016">
    <property type="protein sequence ID" value="MCS0603629.1"/>
    <property type="molecule type" value="Genomic_DNA"/>
</dbReference>
<dbReference type="Proteomes" id="UP001205612">
    <property type="component" value="Unassembled WGS sequence"/>
</dbReference>